<evidence type="ECO:0000313" key="2">
    <source>
        <dbReference type="Proteomes" id="UP000545761"/>
    </source>
</evidence>
<sequence>MTVLVCSLKTDLPQSIPADGGYHIVRFPYAAESYDAYGMHQQLDPKGYEVRDWQRDDRSGLIWPALHGWGSLTAMIYWADGTYTELRDRFVRDPLGLSTGYDSTATEHRPPSPGLQCFHKSHEMFVHPGRPLALLVAHNDSRPRSITLAELKLAIHPTAEGL</sequence>
<evidence type="ECO:0000313" key="1">
    <source>
        <dbReference type="EMBL" id="MBA2951986.1"/>
    </source>
</evidence>
<gene>
    <name evidence="1" type="ORF">H1D24_41155</name>
</gene>
<reference evidence="1 2" key="1">
    <citation type="submission" date="2020-07" db="EMBL/GenBank/DDBJ databases">
        <title>Streptomyces isolated from Indian soil.</title>
        <authorList>
            <person name="Mandal S."/>
            <person name="Maiti P.K."/>
        </authorList>
    </citation>
    <scope>NUCLEOTIDE SEQUENCE [LARGE SCALE GENOMIC DNA]</scope>
    <source>
        <strain evidence="1 2">PSKA28</strain>
    </source>
</reference>
<comment type="caution">
    <text evidence="1">The sequence shown here is derived from an EMBL/GenBank/DDBJ whole genome shotgun (WGS) entry which is preliminary data.</text>
</comment>
<name>A0A7W0DVC6_9ACTN</name>
<protein>
    <submittedName>
        <fullName evidence="1">Uncharacterized protein</fullName>
    </submittedName>
</protein>
<dbReference type="Proteomes" id="UP000545761">
    <property type="component" value="Unassembled WGS sequence"/>
</dbReference>
<dbReference type="AlphaFoldDB" id="A0A7W0DVC6"/>
<organism evidence="1 2">
    <name type="scientific">Streptomyces himalayensis subsp. himalayensis</name>
    <dbReference type="NCBI Taxonomy" id="2756131"/>
    <lineage>
        <taxon>Bacteria</taxon>
        <taxon>Bacillati</taxon>
        <taxon>Actinomycetota</taxon>
        <taxon>Actinomycetes</taxon>
        <taxon>Kitasatosporales</taxon>
        <taxon>Streptomycetaceae</taxon>
        <taxon>Streptomyces</taxon>
        <taxon>Streptomyces himalayensis</taxon>
    </lineage>
</organism>
<accession>A0A7W0DVC6</accession>
<dbReference type="RefSeq" id="WP_181662897.1">
    <property type="nucleotide sequence ID" value="NZ_JACEHE010000066.1"/>
</dbReference>
<dbReference type="EMBL" id="JACEHE010000066">
    <property type="protein sequence ID" value="MBA2951986.1"/>
    <property type="molecule type" value="Genomic_DNA"/>
</dbReference>
<proteinExistence type="predicted"/>